<dbReference type="Pfam" id="PF00646">
    <property type="entry name" value="F-box"/>
    <property type="match status" value="1"/>
</dbReference>
<sequence>MAEQDSTVPPDLPPILRLPTELRLEIYKFCSAFTLVQLSCTSVQLRREILTGPNLYAKSYGYENPPIKRTAGTYWHLYDRKLRENIPPHLSMYNIHKVESHCERDLLMRIYAMKEQRASTGLITSKTYFGGWWCCHNCLRVMEFITRDRVTNLEDFVCMSREFIRGIIPDSMSLLMKQSNMSLKCDIPRLSINRINIIRTSDIYYFNKLPISSSVIKQAASITTHTSH</sequence>
<name>A0A3N4HZD7_ASCIM</name>
<organism evidence="2 3">
    <name type="scientific">Ascobolus immersus RN42</name>
    <dbReference type="NCBI Taxonomy" id="1160509"/>
    <lineage>
        <taxon>Eukaryota</taxon>
        <taxon>Fungi</taxon>
        <taxon>Dikarya</taxon>
        <taxon>Ascomycota</taxon>
        <taxon>Pezizomycotina</taxon>
        <taxon>Pezizomycetes</taxon>
        <taxon>Pezizales</taxon>
        <taxon>Ascobolaceae</taxon>
        <taxon>Ascobolus</taxon>
    </lineage>
</organism>
<proteinExistence type="predicted"/>
<dbReference type="OrthoDB" id="435188at2759"/>
<feature type="domain" description="F-box" evidence="1">
    <location>
        <begin position="15"/>
        <end position="47"/>
    </location>
</feature>
<reference evidence="2 3" key="1">
    <citation type="journal article" date="2018" name="Nat. Ecol. Evol.">
        <title>Pezizomycetes genomes reveal the molecular basis of ectomycorrhizal truffle lifestyle.</title>
        <authorList>
            <person name="Murat C."/>
            <person name="Payen T."/>
            <person name="Noel B."/>
            <person name="Kuo A."/>
            <person name="Morin E."/>
            <person name="Chen J."/>
            <person name="Kohler A."/>
            <person name="Krizsan K."/>
            <person name="Balestrini R."/>
            <person name="Da Silva C."/>
            <person name="Montanini B."/>
            <person name="Hainaut M."/>
            <person name="Levati E."/>
            <person name="Barry K.W."/>
            <person name="Belfiori B."/>
            <person name="Cichocki N."/>
            <person name="Clum A."/>
            <person name="Dockter R.B."/>
            <person name="Fauchery L."/>
            <person name="Guy J."/>
            <person name="Iotti M."/>
            <person name="Le Tacon F."/>
            <person name="Lindquist E.A."/>
            <person name="Lipzen A."/>
            <person name="Malagnac F."/>
            <person name="Mello A."/>
            <person name="Molinier V."/>
            <person name="Miyauchi S."/>
            <person name="Poulain J."/>
            <person name="Riccioni C."/>
            <person name="Rubini A."/>
            <person name="Sitrit Y."/>
            <person name="Splivallo R."/>
            <person name="Traeger S."/>
            <person name="Wang M."/>
            <person name="Zifcakova L."/>
            <person name="Wipf D."/>
            <person name="Zambonelli A."/>
            <person name="Paolocci F."/>
            <person name="Nowrousian M."/>
            <person name="Ottonello S."/>
            <person name="Baldrian P."/>
            <person name="Spatafora J.W."/>
            <person name="Henrissat B."/>
            <person name="Nagy L.G."/>
            <person name="Aury J.M."/>
            <person name="Wincker P."/>
            <person name="Grigoriev I.V."/>
            <person name="Bonfante P."/>
            <person name="Martin F.M."/>
        </authorList>
    </citation>
    <scope>NUCLEOTIDE SEQUENCE [LARGE SCALE GENOMIC DNA]</scope>
    <source>
        <strain evidence="2 3">RN42</strain>
    </source>
</reference>
<dbReference type="Proteomes" id="UP000275078">
    <property type="component" value="Unassembled WGS sequence"/>
</dbReference>
<accession>A0A3N4HZD7</accession>
<keyword evidence="3" id="KW-1185">Reference proteome</keyword>
<dbReference type="SUPFAM" id="SSF81383">
    <property type="entry name" value="F-box domain"/>
    <property type="match status" value="1"/>
</dbReference>
<evidence type="ECO:0000259" key="1">
    <source>
        <dbReference type="Pfam" id="PF00646"/>
    </source>
</evidence>
<evidence type="ECO:0000313" key="2">
    <source>
        <dbReference type="EMBL" id="RPA79039.1"/>
    </source>
</evidence>
<protein>
    <recommendedName>
        <fullName evidence="1">F-box domain-containing protein</fullName>
    </recommendedName>
</protein>
<dbReference type="EMBL" id="ML119704">
    <property type="protein sequence ID" value="RPA79039.1"/>
    <property type="molecule type" value="Genomic_DNA"/>
</dbReference>
<dbReference type="AlphaFoldDB" id="A0A3N4HZD7"/>
<dbReference type="InterPro" id="IPR036047">
    <property type="entry name" value="F-box-like_dom_sf"/>
</dbReference>
<evidence type="ECO:0000313" key="3">
    <source>
        <dbReference type="Proteomes" id="UP000275078"/>
    </source>
</evidence>
<gene>
    <name evidence="2" type="ORF">BJ508DRAFT_308778</name>
</gene>
<dbReference type="InterPro" id="IPR001810">
    <property type="entry name" value="F-box_dom"/>
</dbReference>